<reference evidence="2 3" key="1">
    <citation type="journal article" date="2012" name="Gene">
        <title>Sequence of Leptospira santarosai serovar Shermani genome and prediction of virulence-associated genes.</title>
        <authorList>
            <person name="Chou L.F."/>
            <person name="Chen Y.T."/>
            <person name="Lu C.W."/>
            <person name="Ko Y.C."/>
            <person name="Tang C.Y."/>
            <person name="Pan M.J."/>
            <person name="Tian Y.C."/>
            <person name="Chiu C.H."/>
            <person name="Hung C.C."/>
            <person name="Yang C.W."/>
        </authorList>
    </citation>
    <scope>NUCLEOTIDE SEQUENCE [LARGE SCALE GENOMIC DNA]</scope>
    <source>
        <strain evidence="2">LT 821</strain>
    </source>
</reference>
<gene>
    <name evidence="2" type="ORF">LSS_18074</name>
</gene>
<evidence type="ECO:0000313" key="2">
    <source>
        <dbReference type="EMBL" id="EKT85320.2"/>
    </source>
</evidence>
<protein>
    <submittedName>
        <fullName evidence="2">Uncharacterized protein</fullName>
    </submittedName>
</protein>
<feature type="transmembrane region" description="Helical" evidence="1">
    <location>
        <begin position="21"/>
        <end position="40"/>
    </location>
</feature>
<evidence type="ECO:0000256" key="1">
    <source>
        <dbReference type="SAM" id="Phobius"/>
    </source>
</evidence>
<feature type="transmembrane region" description="Helical" evidence="1">
    <location>
        <begin position="88"/>
        <end position="105"/>
    </location>
</feature>
<dbReference type="EMBL" id="CP006694">
    <property type="protein sequence ID" value="EKT85320.2"/>
    <property type="molecule type" value="Genomic_DNA"/>
</dbReference>
<dbReference type="Proteomes" id="UP000035800">
    <property type="component" value="Chromosome I"/>
</dbReference>
<sequence>MTKNGVWIRFRIVQTFHSILSYLKFALISLCVSSILRIFMKFSEGYHYSMFLNFFLFFKYFGVLFLISFLPTMILFLIVKSLLREHRYFLRIGFVSFICVDSLVLEGLEMFAASFD</sequence>
<keyword evidence="1" id="KW-0812">Transmembrane</keyword>
<dbReference type="KEGG" id="lst:LSS_18074"/>
<name>K8Y693_9LEPT</name>
<organism evidence="2 3">
    <name type="scientific">Leptospira santarosai serovar Shermani str. LT 821</name>
    <dbReference type="NCBI Taxonomy" id="758847"/>
    <lineage>
        <taxon>Bacteria</taxon>
        <taxon>Pseudomonadati</taxon>
        <taxon>Spirochaetota</taxon>
        <taxon>Spirochaetia</taxon>
        <taxon>Leptospirales</taxon>
        <taxon>Leptospiraceae</taxon>
        <taxon>Leptospira</taxon>
    </lineage>
</organism>
<accession>K8Y693</accession>
<reference evidence="2 3" key="2">
    <citation type="journal article" date="2014" name="Emerg. Microbes Infect.">
        <title>Potential impact on kidney infection: a whole-genome analysis of Leptospira santarosai serovar Shermani.</title>
        <authorList>
            <person name="Chou L.F."/>
            <person name="Chen T.W."/>
            <person name="Ko Y.C."/>
            <person name="Pan M.J."/>
            <person name="Tian Y.C."/>
            <person name="Chiu C.H."/>
            <person name="Tang P."/>
            <person name="Hung C.C."/>
            <person name="Yang C.W."/>
        </authorList>
    </citation>
    <scope>NUCLEOTIDE SEQUENCE</scope>
    <source>
        <strain evidence="2 3">LT 821</strain>
    </source>
</reference>
<proteinExistence type="predicted"/>
<feature type="transmembrane region" description="Helical" evidence="1">
    <location>
        <begin position="60"/>
        <end position="79"/>
    </location>
</feature>
<dbReference type="AlphaFoldDB" id="K8Y693"/>
<keyword evidence="1" id="KW-0472">Membrane</keyword>
<evidence type="ECO:0000313" key="3">
    <source>
        <dbReference type="Proteomes" id="UP000035800"/>
    </source>
</evidence>
<keyword evidence="1" id="KW-1133">Transmembrane helix</keyword>